<organism evidence="6 7">
    <name type="scientific">Vibrio kanaloae</name>
    <dbReference type="NCBI Taxonomy" id="170673"/>
    <lineage>
        <taxon>Bacteria</taxon>
        <taxon>Pseudomonadati</taxon>
        <taxon>Pseudomonadota</taxon>
        <taxon>Gammaproteobacteria</taxon>
        <taxon>Vibrionales</taxon>
        <taxon>Vibrionaceae</taxon>
        <taxon>Vibrio</taxon>
    </lineage>
</organism>
<feature type="transmembrane region" description="Helical" evidence="4">
    <location>
        <begin position="6"/>
        <end position="25"/>
    </location>
</feature>
<dbReference type="InterPro" id="IPR018060">
    <property type="entry name" value="HTH_AraC"/>
</dbReference>
<evidence type="ECO:0000256" key="2">
    <source>
        <dbReference type="ARBA" id="ARBA00023125"/>
    </source>
</evidence>
<comment type="caution">
    <text evidence="6">The sequence shown here is derived from an EMBL/GenBank/DDBJ whole genome shotgun (WGS) entry which is preliminary data.</text>
</comment>
<keyword evidence="4" id="KW-1133">Transmembrane helix</keyword>
<evidence type="ECO:0000256" key="3">
    <source>
        <dbReference type="ARBA" id="ARBA00023163"/>
    </source>
</evidence>
<dbReference type="PROSITE" id="PS01124">
    <property type="entry name" value="HTH_ARAC_FAMILY_2"/>
    <property type="match status" value="1"/>
</dbReference>
<name>A0A4U1YVQ4_9VIBR</name>
<keyword evidence="2" id="KW-0238">DNA-binding</keyword>
<proteinExistence type="predicted"/>
<dbReference type="SUPFAM" id="SSF46689">
    <property type="entry name" value="Homeodomain-like"/>
    <property type="match status" value="1"/>
</dbReference>
<accession>A0A4U1YVQ4</accession>
<keyword evidence="4" id="KW-0472">Membrane</keyword>
<feature type="transmembrane region" description="Helical" evidence="4">
    <location>
        <begin position="119"/>
        <end position="141"/>
    </location>
</feature>
<feature type="transmembrane region" description="Helical" evidence="4">
    <location>
        <begin position="182"/>
        <end position="204"/>
    </location>
</feature>
<dbReference type="AlphaFoldDB" id="A0A4U1YVQ4"/>
<evidence type="ECO:0000313" key="7">
    <source>
        <dbReference type="Proteomes" id="UP000305234"/>
    </source>
</evidence>
<feature type="domain" description="HTH araC/xylS-type" evidence="5">
    <location>
        <begin position="236"/>
        <end position="341"/>
    </location>
</feature>
<keyword evidence="1" id="KW-0805">Transcription regulation</keyword>
<evidence type="ECO:0000256" key="4">
    <source>
        <dbReference type="SAM" id="Phobius"/>
    </source>
</evidence>
<dbReference type="GO" id="GO:0003700">
    <property type="term" value="F:DNA-binding transcription factor activity"/>
    <property type="evidence" value="ECO:0007669"/>
    <property type="project" value="InterPro"/>
</dbReference>
<dbReference type="Pfam" id="PF12833">
    <property type="entry name" value="HTH_18"/>
    <property type="match status" value="1"/>
</dbReference>
<keyword evidence="3" id="KW-0804">Transcription</keyword>
<dbReference type="PANTHER" id="PTHR43280">
    <property type="entry name" value="ARAC-FAMILY TRANSCRIPTIONAL REGULATOR"/>
    <property type="match status" value="1"/>
</dbReference>
<dbReference type="InterPro" id="IPR009057">
    <property type="entry name" value="Homeodomain-like_sf"/>
</dbReference>
<sequence length="347" mass="38174">MLAIPVPFIVSMLLGLLAIILYARLSQQTKVASMFLGLCSATTAVVGLRWTFGLEIFSIAQPILASTIPAAAWYAFAHVNRDLGFLPIKHFVAPLLVVVSSITQPWLALPLDEILTLTYIIYGIALLRFSSTEAALINVSLGNWEGIKKAESIAGWVLIFSAFVDTFMSLDLTFNQGELSLYILTAAHLVLLPVLSIAVVVTGINTPITNGEKSKEMNGANDEPLSSALMTSERAQEITSMLDSKIRQDSLYLDPELTLSKLTRKLGIPAKQISIAVNQVHKKNISKLINKYRIDHAKHALITSQDTITQVFMNSGFQTKSNFNREFSTMTGMTPSGYRKSKEKHNK</sequence>
<feature type="transmembrane region" description="Helical" evidence="4">
    <location>
        <begin position="32"/>
        <end position="50"/>
    </location>
</feature>
<feature type="transmembrane region" description="Helical" evidence="4">
    <location>
        <begin position="56"/>
        <end position="76"/>
    </location>
</feature>
<evidence type="ECO:0000259" key="5">
    <source>
        <dbReference type="PROSITE" id="PS01124"/>
    </source>
</evidence>
<reference evidence="6 7" key="1">
    <citation type="submission" date="2019-04" db="EMBL/GenBank/DDBJ databases">
        <title>A reverse ecology approach based on a biological definition of microbial populations.</title>
        <authorList>
            <person name="Arevalo P."/>
            <person name="Vaninsberghe D."/>
            <person name="Elsherbini J."/>
            <person name="Gore J."/>
            <person name="Polz M."/>
        </authorList>
    </citation>
    <scope>NUCLEOTIDE SEQUENCE [LARGE SCALE GENOMIC DNA]</scope>
    <source>
        <strain evidence="6 7">10N.261.46.E4</strain>
    </source>
</reference>
<evidence type="ECO:0000313" key="6">
    <source>
        <dbReference type="EMBL" id="TKF25564.1"/>
    </source>
</evidence>
<keyword evidence="4" id="KW-0812">Transmembrane</keyword>
<dbReference type="SMART" id="SM00342">
    <property type="entry name" value="HTH_ARAC"/>
    <property type="match status" value="1"/>
</dbReference>
<protein>
    <submittedName>
        <fullName evidence="6">Helix-turn-helix transcriptional regulator</fullName>
    </submittedName>
</protein>
<dbReference type="PANTHER" id="PTHR43280:SF29">
    <property type="entry name" value="ARAC-FAMILY TRANSCRIPTIONAL REGULATOR"/>
    <property type="match status" value="1"/>
</dbReference>
<dbReference type="EMBL" id="SYUW01000029">
    <property type="protein sequence ID" value="TKF25564.1"/>
    <property type="molecule type" value="Genomic_DNA"/>
</dbReference>
<dbReference type="Proteomes" id="UP000305234">
    <property type="component" value="Unassembled WGS sequence"/>
</dbReference>
<gene>
    <name evidence="6" type="ORF">FCV52_11590</name>
</gene>
<dbReference type="RefSeq" id="WP_136998111.1">
    <property type="nucleotide sequence ID" value="NZ_JBFRJO010000005.1"/>
</dbReference>
<dbReference type="GO" id="GO:0043565">
    <property type="term" value="F:sequence-specific DNA binding"/>
    <property type="evidence" value="ECO:0007669"/>
    <property type="project" value="InterPro"/>
</dbReference>
<feature type="transmembrane region" description="Helical" evidence="4">
    <location>
        <begin position="88"/>
        <end position="107"/>
    </location>
</feature>
<dbReference type="Gene3D" id="1.10.10.60">
    <property type="entry name" value="Homeodomain-like"/>
    <property type="match status" value="1"/>
</dbReference>
<evidence type="ECO:0000256" key="1">
    <source>
        <dbReference type="ARBA" id="ARBA00023015"/>
    </source>
</evidence>
<feature type="transmembrane region" description="Helical" evidence="4">
    <location>
        <begin position="153"/>
        <end position="170"/>
    </location>
</feature>